<evidence type="ECO:0000313" key="3">
    <source>
        <dbReference type="Proteomes" id="UP001627284"/>
    </source>
</evidence>
<keyword evidence="3" id="KW-1185">Reference proteome</keyword>
<dbReference type="AlphaFoldDB" id="A0ABD2V435"/>
<name>A0ABD2V435_9SOLN</name>
<sequence>LKDQNPKSVFTLLLSFLSSRLPSSLFSISFSLAKEQQRKDQQALAASASPYASSFLRSSSSLHPARRSNLHLQQLRTAAKRTTCRRTKSATPASRSEQQQHYGDSKATGEQQLQAARTASGHRPNARIPVLFFGEKAKPPAAPTTGSSLTKCW</sequence>
<reference evidence="2 3" key="1">
    <citation type="submission" date="2024-05" db="EMBL/GenBank/DDBJ databases">
        <title>De novo assembly of an allotetraploid wild potato.</title>
        <authorList>
            <person name="Hosaka A.J."/>
        </authorList>
    </citation>
    <scope>NUCLEOTIDE SEQUENCE [LARGE SCALE GENOMIC DNA]</scope>
    <source>
        <tissue evidence="2">Young leaves</tissue>
    </source>
</reference>
<evidence type="ECO:0000313" key="2">
    <source>
        <dbReference type="EMBL" id="KAL3375919.1"/>
    </source>
</evidence>
<protein>
    <submittedName>
        <fullName evidence="2">Uncharacterized protein</fullName>
    </submittedName>
</protein>
<feature type="non-terminal residue" evidence="2">
    <location>
        <position position="1"/>
    </location>
</feature>
<organism evidence="2 3">
    <name type="scientific">Solanum stoloniferum</name>
    <dbReference type="NCBI Taxonomy" id="62892"/>
    <lineage>
        <taxon>Eukaryota</taxon>
        <taxon>Viridiplantae</taxon>
        <taxon>Streptophyta</taxon>
        <taxon>Embryophyta</taxon>
        <taxon>Tracheophyta</taxon>
        <taxon>Spermatophyta</taxon>
        <taxon>Magnoliopsida</taxon>
        <taxon>eudicotyledons</taxon>
        <taxon>Gunneridae</taxon>
        <taxon>Pentapetalae</taxon>
        <taxon>asterids</taxon>
        <taxon>lamiids</taxon>
        <taxon>Solanales</taxon>
        <taxon>Solanaceae</taxon>
        <taxon>Solanoideae</taxon>
        <taxon>Solaneae</taxon>
        <taxon>Solanum</taxon>
    </lineage>
</organism>
<dbReference type="EMBL" id="JBJKTR010000002">
    <property type="protein sequence ID" value="KAL3375919.1"/>
    <property type="molecule type" value="Genomic_DNA"/>
</dbReference>
<feature type="compositionally biased region" description="Polar residues" evidence="1">
    <location>
        <begin position="144"/>
        <end position="153"/>
    </location>
</feature>
<gene>
    <name evidence="2" type="ORF">AABB24_002724</name>
</gene>
<accession>A0ABD2V435</accession>
<evidence type="ECO:0000256" key="1">
    <source>
        <dbReference type="SAM" id="MobiDB-lite"/>
    </source>
</evidence>
<feature type="compositionally biased region" description="Polar residues" evidence="1">
    <location>
        <begin position="92"/>
        <end position="117"/>
    </location>
</feature>
<feature type="compositionally biased region" description="Basic residues" evidence="1">
    <location>
        <begin position="78"/>
        <end position="88"/>
    </location>
</feature>
<dbReference type="Proteomes" id="UP001627284">
    <property type="component" value="Unassembled WGS sequence"/>
</dbReference>
<comment type="caution">
    <text evidence="2">The sequence shown here is derived from an EMBL/GenBank/DDBJ whole genome shotgun (WGS) entry which is preliminary data.</text>
</comment>
<feature type="region of interest" description="Disordered" evidence="1">
    <location>
        <begin position="57"/>
        <end position="153"/>
    </location>
</feature>
<proteinExistence type="predicted"/>